<protein>
    <submittedName>
        <fullName evidence="1">Uncharacterized protein</fullName>
    </submittedName>
</protein>
<sequence length="297" mass="32594">MGFRIGCRADDADKHASDVNCLVYKKGKLYSGGNDGKIKCWSNDLTKLAEVQAHDCPIYSVAASDDAIYSCSSDGAVKSFTLDNLSPKEKLIHEDHTEFWKLYHSQGCLYAGDDEGSIKVWKNNQFFGSLLTAEPIKDMAVSHHIVFTVKDSDVCITEVKVDGETLQFGVKKTYTGRAPLTLIGEKLFSFVNREGKDIIVHENNDASHFPEVTKVEGAHGMVINALAGTTWNDKPTLFSGGWDKKVKKWIVDGNTIKANGDLDLDLVVNAIAIGDQGRSILGAQTVILSVRRLNNLL</sequence>
<organism evidence="1 2">
    <name type="scientific">Aromia moschata</name>
    <dbReference type="NCBI Taxonomy" id="1265417"/>
    <lineage>
        <taxon>Eukaryota</taxon>
        <taxon>Metazoa</taxon>
        <taxon>Ecdysozoa</taxon>
        <taxon>Arthropoda</taxon>
        <taxon>Hexapoda</taxon>
        <taxon>Insecta</taxon>
        <taxon>Pterygota</taxon>
        <taxon>Neoptera</taxon>
        <taxon>Endopterygota</taxon>
        <taxon>Coleoptera</taxon>
        <taxon>Polyphaga</taxon>
        <taxon>Cucujiformia</taxon>
        <taxon>Chrysomeloidea</taxon>
        <taxon>Cerambycidae</taxon>
        <taxon>Cerambycinae</taxon>
        <taxon>Callichromatini</taxon>
        <taxon>Aromia</taxon>
    </lineage>
</organism>
<dbReference type="PANTHER" id="PTHR22844">
    <property type="entry name" value="F-BOX AND WD40 DOMAIN PROTEIN"/>
    <property type="match status" value="1"/>
</dbReference>
<dbReference type="SMART" id="SM00320">
    <property type="entry name" value="WD40"/>
    <property type="match status" value="4"/>
</dbReference>
<dbReference type="InterPro" id="IPR015943">
    <property type="entry name" value="WD40/YVTN_repeat-like_dom_sf"/>
</dbReference>
<dbReference type="Proteomes" id="UP001162162">
    <property type="component" value="Unassembled WGS sequence"/>
</dbReference>
<dbReference type="Pfam" id="PF00400">
    <property type="entry name" value="WD40"/>
    <property type="match status" value="3"/>
</dbReference>
<dbReference type="SUPFAM" id="SSF50978">
    <property type="entry name" value="WD40 repeat-like"/>
    <property type="match status" value="1"/>
</dbReference>
<evidence type="ECO:0000313" key="2">
    <source>
        <dbReference type="Proteomes" id="UP001162162"/>
    </source>
</evidence>
<dbReference type="Gene3D" id="2.130.10.10">
    <property type="entry name" value="YVTN repeat-like/Quinoprotein amine dehydrogenase"/>
    <property type="match status" value="1"/>
</dbReference>
<dbReference type="InterPro" id="IPR045182">
    <property type="entry name" value="JINGUBANG-like"/>
</dbReference>
<gene>
    <name evidence="1" type="ORF">NQ318_006541</name>
</gene>
<dbReference type="InterPro" id="IPR036322">
    <property type="entry name" value="WD40_repeat_dom_sf"/>
</dbReference>
<dbReference type="EMBL" id="JAPWTK010000063">
    <property type="protein sequence ID" value="KAJ8952924.1"/>
    <property type="molecule type" value="Genomic_DNA"/>
</dbReference>
<keyword evidence="2" id="KW-1185">Reference proteome</keyword>
<name>A0AAV8YQ57_9CUCU</name>
<dbReference type="AlphaFoldDB" id="A0AAV8YQ57"/>
<evidence type="ECO:0000313" key="1">
    <source>
        <dbReference type="EMBL" id="KAJ8952924.1"/>
    </source>
</evidence>
<comment type="caution">
    <text evidence="1">The sequence shown here is derived from an EMBL/GenBank/DDBJ whole genome shotgun (WGS) entry which is preliminary data.</text>
</comment>
<dbReference type="PANTHER" id="PTHR22844:SF387">
    <property type="entry name" value="F3I6.5 PROTEIN"/>
    <property type="match status" value="1"/>
</dbReference>
<dbReference type="InterPro" id="IPR001680">
    <property type="entry name" value="WD40_rpt"/>
</dbReference>
<proteinExistence type="predicted"/>
<reference evidence="1" key="1">
    <citation type="journal article" date="2023" name="Insect Mol. Biol.">
        <title>Genome sequencing provides insights into the evolution of gene families encoding plant cell wall-degrading enzymes in longhorned beetles.</title>
        <authorList>
            <person name="Shin N.R."/>
            <person name="Okamura Y."/>
            <person name="Kirsch R."/>
            <person name="Pauchet Y."/>
        </authorList>
    </citation>
    <scope>NUCLEOTIDE SEQUENCE</scope>
    <source>
        <strain evidence="1">AMC_N1</strain>
    </source>
</reference>
<accession>A0AAV8YQ57</accession>